<feature type="compositionally biased region" description="Basic and acidic residues" evidence="1">
    <location>
        <begin position="201"/>
        <end position="223"/>
    </location>
</feature>
<protein>
    <submittedName>
        <fullName evidence="2">Uncharacterized protein</fullName>
    </submittedName>
</protein>
<evidence type="ECO:0000313" key="3">
    <source>
        <dbReference type="Proteomes" id="UP000244803"/>
    </source>
</evidence>
<sequence length="223" mass="24660">MPFRDKLSDRNISDKEWRIFERHLTKWLSDNSRNLTHEEGKHFRTATAVCLTTGVSTGVLTNVLLNRFKVFPNRVTRGLFSVFGGLYTSAFTINSLRKSIYLKLLDSTGPAGFASRKILESTKELSLEQNYVDPIYLPSYKPGSYTPSIANAGPSTTHGTTASGTPSTSPGDTYSTNANPYSPGYPPSIAQGSSDYPVDGLDTRSNESREGYRTWEEIRRGNG</sequence>
<dbReference type="Proteomes" id="UP000244803">
    <property type="component" value="Chromosome 2"/>
</dbReference>
<proteinExistence type="predicted"/>
<dbReference type="OrthoDB" id="361887at2759"/>
<gene>
    <name evidence="2" type="ORF">MACJ_001704</name>
</gene>
<name>A0A976M902_THEOR</name>
<accession>A0A976M902</accession>
<dbReference type="EMBL" id="CP056068">
    <property type="protein sequence ID" value="UKJ90769.1"/>
    <property type="molecule type" value="Genomic_DNA"/>
</dbReference>
<evidence type="ECO:0000256" key="1">
    <source>
        <dbReference type="SAM" id="MobiDB-lite"/>
    </source>
</evidence>
<organism evidence="2 3">
    <name type="scientific">Theileria orientalis</name>
    <dbReference type="NCBI Taxonomy" id="68886"/>
    <lineage>
        <taxon>Eukaryota</taxon>
        <taxon>Sar</taxon>
        <taxon>Alveolata</taxon>
        <taxon>Apicomplexa</taxon>
        <taxon>Aconoidasida</taxon>
        <taxon>Piroplasmida</taxon>
        <taxon>Theileriidae</taxon>
        <taxon>Theileria</taxon>
    </lineage>
</organism>
<evidence type="ECO:0000313" key="2">
    <source>
        <dbReference type="EMBL" id="UKJ90769.1"/>
    </source>
</evidence>
<feature type="compositionally biased region" description="Low complexity" evidence="1">
    <location>
        <begin position="153"/>
        <end position="176"/>
    </location>
</feature>
<feature type="region of interest" description="Disordered" evidence="1">
    <location>
        <begin position="148"/>
        <end position="223"/>
    </location>
</feature>
<reference evidence="2" key="1">
    <citation type="submission" date="2022-07" db="EMBL/GenBank/DDBJ databases">
        <title>Evaluation of T. orientalis genome assembly methods using nanopore sequencing and analysis of variation between genomes.</title>
        <authorList>
            <person name="Yam J."/>
            <person name="Micallef M.L."/>
            <person name="Liu M."/>
            <person name="Djordjevic S.P."/>
            <person name="Bogema D.R."/>
            <person name="Jenkins C."/>
        </authorList>
    </citation>
    <scope>NUCLEOTIDE SEQUENCE</scope>
    <source>
        <strain evidence="2">Fish Creek</strain>
    </source>
</reference>
<dbReference type="AlphaFoldDB" id="A0A976M902"/>